<keyword evidence="3" id="KW-1185">Reference proteome</keyword>
<proteinExistence type="predicted"/>
<evidence type="ECO:0000256" key="1">
    <source>
        <dbReference type="SAM" id="Phobius"/>
    </source>
</evidence>
<organism evidence="2 3">
    <name type="scientific">Clostridium bornimense</name>
    <dbReference type="NCBI Taxonomy" id="1216932"/>
    <lineage>
        <taxon>Bacteria</taxon>
        <taxon>Bacillati</taxon>
        <taxon>Bacillota</taxon>
        <taxon>Clostridia</taxon>
        <taxon>Eubacteriales</taxon>
        <taxon>Clostridiaceae</taxon>
        <taxon>Clostridium</taxon>
    </lineage>
</organism>
<sequence length="221" mass="25660">MKKNGFNKKQFIIFNICIVSMLFLVIIIYILSFYKGRSLPRNMNSNIRDDKEGMLYGINGIDVDNDKNVYLGVKNKINVYNKEGVFIYSYVINTLGSYNFNIDLKNQLLQIKLDRDDEILKYNLNGDYIEKEKNEELILGKSNVKLDDGSIYKLTNKLFFTKVIGKNSVGEIIYLYNAPIWIVLEKNMLLLILGIIIIEVIIVCICVGKRKDLNFQIKFKL</sequence>
<name>W6RRT7_9CLOT</name>
<keyword evidence="1" id="KW-0472">Membrane</keyword>
<reference evidence="2 3" key="1">
    <citation type="submission" date="2013-11" db="EMBL/GenBank/DDBJ databases">
        <title>Complete genome sequence of Clostridum sp. M2/40.</title>
        <authorList>
            <person name="Wibberg D."/>
            <person name="Puehler A."/>
            <person name="Schlueter A."/>
        </authorList>
    </citation>
    <scope>NUCLEOTIDE SEQUENCE [LARGE SCALE GENOMIC DNA]</scope>
    <source>
        <strain evidence="3">M2/40</strain>
    </source>
</reference>
<keyword evidence="1" id="KW-1133">Transmembrane helix</keyword>
<dbReference type="Proteomes" id="UP000019426">
    <property type="component" value="Chromosome M2/40_rep1"/>
</dbReference>
<feature type="transmembrane region" description="Helical" evidence="1">
    <location>
        <begin position="12"/>
        <end position="34"/>
    </location>
</feature>
<evidence type="ECO:0000313" key="2">
    <source>
        <dbReference type="EMBL" id="CDM67296.1"/>
    </source>
</evidence>
<dbReference type="KEGG" id="clt:CM240_0117"/>
<dbReference type="PATRIC" id="fig|1216932.3.peg.103"/>
<feature type="transmembrane region" description="Helical" evidence="1">
    <location>
        <begin position="188"/>
        <end position="208"/>
    </location>
</feature>
<dbReference type="STRING" id="1216932.CM240_0117"/>
<dbReference type="EMBL" id="HG917868">
    <property type="protein sequence ID" value="CDM67296.1"/>
    <property type="molecule type" value="Genomic_DNA"/>
</dbReference>
<dbReference type="HOGENOM" id="CLU_1248833_0_0_9"/>
<dbReference type="AlphaFoldDB" id="W6RRT7"/>
<protein>
    <submittedName>
        <fullName evidence="2">Putative membrane protein</fullName>
    </submittedName>
</protein>
<dbReference type="RefSeq" id="WP_044035766.1">
    <property type="nucleotide sequence ID" value="NZ_HG917868.1"/>
</dbReference>
<gene>
    <name evidence="2" type="ORF">CM240_0117</name>
</gene>
<keyword evidence="1" id="KW-0812">Transmembrane</keyword>
<evidence type="ECO:0000313" key="3">
    <source>
        <dbReference type="Proteomes" id="UP000019426"/>
    </source>
</evidence>
<accession>W6RRT7</accession>